<keyword evidence="3 6" id="KW-0808">Transferase</keyword>
<evidence type="ECO:0000256" key="3">
    <source>
        <dbReference type="ARBA" id="ARBA00022679"/>
    </source>
</evidence>
<dbReference type="EC" id="2.6.1.57" evidence="6"/>
<gene>
    <name evidence="6" type="ORF">BLSMQ_0620</name>
</gene>
<dbReference type="InterPro" id="IPR004839">
    <property type="entry name" value="Aminotransferase_I/II_large"/>
</dbReference>
<dbReference type="PANTHER" id="PTHR42790:SF19">
    <property type="entry name" value="KYNURENINE_ALPHA-AMINOADIPATE AMINOTRANSFERASE, MITOCHONDRIAL"/>
    <property type="match status" value="1"/>
</dbReference>
<dbReference type="Gene3D" id="3.90.1150.10">
    <property type="entry name" value="Aspartate Aminotransferase, domain 1"/>
    <property type="match status" value="1"/>
</dbReference>
<evidence type="ECO:0000256" key="1">
    <source>
        <dbReference type="ARBA" id="ARBA00001933"/>
    </source>
</evidence>
<dbReference type="PATRIC" id="fig|1703.10.peg.642"/>
<accession>A0A1D7W060</accession>
<dbReference type="InterPro" id="IPR050859">
    <property type="entry name" value="Class-I_PLP-dep_aminotransf"/>
</dbReference>
<evidence type="ECO:0000256" key="4">
    <source>
        <dbReference type="ARBA" id="ARBA00022898"/>
    </source>
</evidence>
<evidence type="ECO:0000259" key="5">
    <source>
        <dbReference type="Pfam" id="PF00155"/>
    </source>
</evidence>
<dbReference type="Pfam" id="PF00155">
    <property type="entry name" value="Aminotran_1_2"/>
    <property type="match status" value="1"/>
</dbReference>
<dbReference type="eggNOG" id="COG1167">
    <property type="taxonomic scope" value="Bacteria"/>
</dbReference>
<dbReference type="GO" id="GO:0008483">
    <property type="term" value="F:transaminase activity"/>
    <property type="evidence" value="ECO:0007669"/>
    <property type="project" value="UniProtKB-KW"/>
</dbReference>
<dbReference type="CDD" id="cd00609">
    <property type="entry name" value="AAT_like"/>
    <property type="match status" value="1"/>
</dbReference>
<keyword evidence="2 6" id="KW-0032">Aminotransferase</keyword>
<dbReference type="AlphaFoldDB" id="A0A1D7W060"/>
<keyword evidence="4" id="KW-0663">Pyridoxal phosphate</keyword>
<proteinExistence type="predicted"/>
<dbReference type="EMBL" id="CP017150">
    <property type="protein sequence ID" value="AOP52334.1"/>
    <property type="molecule type" value="Genomic_DNA"/>
</dbReference>
<reference evidence="7" key="1">
    <citation type="submission" date="2016-09" db="EMBL/GenBank/DDBJ databases">
        <title>Complete Genome Sequence of Brevibacterium linens SMQ-1335.</title>
        <authorList>
            <person name="de Melo A.G."/>
            <person name="Labrie S.J."/>
            <person name="Dumaresq J."/>
            <person name="Roberts R.J."/>
            <person name="Tremblay D.M."/>
            <person name="Moineau S."/>
        </authorList>
    </citation>
    <scope>NUCLEOTIDE SEQUENCE [LARGE SCALE GENOMIC DNA]</scope>
    <source>
        <strain evidence="7">SMQ-1335</strain>
    </source>
</reference>
<evidence type="ECO:0000256" key="2">
    <source>
        <dbReference type="ARBA" id="ARBA00022576"/>
    </source>
</evidence>
<comment type="cofactor">
    <cofactor evidence="1">
        <name>pyridoxal 5'-phosphate</name>
        <dbReference type="ChEBI" id="CHEBI:597326"/>
    </cofactor>
</comment>
<dbReference type="Proteomes" id="UP000094793">
    <property type="component" value="Chromosome"/>
</dbReference>
<protein>
    <submittedName>
        <fullName evidence="6">Aromatic-amino-acid aminotransferase</fullName>
        <ecNumber evidence="6">2.6.1.57</ecNumber>
    </submittedName>
</protein>
<dbReference type="GO" id="GO:0030170">
    <property type="term" value="F:pyridoxal phosphate binding"/>
    <property type="evidence" value="ECO:0007669"/>
    <property type="project" value="InterPro"/>
</dbReference>
<evidence type="ECO:0000313" key="6">
    <source>
        <dbReference type="EMBL" id="AOP52334.1"/>
    </source>
</evidence>
<dbReference type="InterPro" id="IPR015424">
    <property type="entry name" value="PyrdxlP-dep_Trfase"/>
</dbReference>
<dbReference type="KEGG" id="blin:BLSMQ_0620"/>
<name>A0A1D7W060_BREAU</name>
<dbReference type="Gene3D" id="3.40.640.10">
    <property type="entry name" value="Type I PLP-dependent aspartate aminotransferase-like (Major domain)"/>
    <property type="match status" value="1"/>
</dbReference>
<feature type="domain" description="Aminotransferase class I/classII large" evidence="5">
    <location>
        <begin position="94"/>
        <end position="427"/>
    </location>
</feature>
<dbReference type="InterPro" id="IPR015422">
    <property type="entry name" value="PyrdxlP-dep_Trfase_small"/>
</dbReference>
<evidence type="ECO:0000313" key="7">
    <source>
        <dbReference type="Proteomes" id="UP000094793"/>
    </source>
</evidence>
<dbReference type="GO" id="GO:1901605">
    <property type="term" value="P:alpha-amino acid metabolic process"/>
    <property type="evidence" value="ECO:0007669"/>
    <property type="project" value="TreeGrafter"/>
</dbReference>
<dbReference type="SUPFAM" id="SSF53383">
    <property type="entry name" value="PLP-dependent transferases"/>
    <property type="match status" value="1"/>
</dbReference>
<dbReference type="PANTHER" id="PTHR42790">
    <property type="entry name" value="AMINOTRANSFERASE"/>
    <property type="match status" value="1"/>
</dbReference>
<organism evidence="6 7">
    <name type="scientific">Brevibacterium aurantiacum</name>
    <dbReference type="NCBI Taxonomy" id="273384"/>
    <lineage>
        <taxon>Bacteria</taxon>
        <taxon>Bacillati</taxon>
        <taxon>Actinomycetota</taxon>
        <taxon>Actinomycetes</taxon>
        <taxon>Micrococcales</taxon>
        <taxon>Brevibacteriaceae</taxon>
        <taxon>Brevibacterium</taxon>
    </lineage>
</organism>
<sequence length="443" mass="48165">MLLNIAGDVDVRLAAPLEVVMSIASPSASSSASTRAPLPFASRADSLVGSVIDSSVAMLAAYDHDIVKFGMGSPAPDMLPAEDFARIANSVFTPESFTYGETQGEPVLIDALLNYLQETGQIPAEHFGNRERLVITTGGMQGIDLGFKLFVSPGDLVLCEAPTYTNGSATALSYEAEIAEVPVDDEGMQVEALDDIVARAGRAPSVIYTVPTFQNPAGVTMSLARRHKLLEFAHRHNSVILEDNPYGTLRFSGEDIPSLSQLSPNDPLIFGVRTFSKFVAPGLRIGWLDIDPELRGLIINAKQTMDSCTSLPTQHMVAKWLNDGNAETHVAHLRSSYGERKNAMTSGLERLFGPEIRSTDPDGGFFLWVTFNDDTINTEDLMPLALEEGVAYIPRTAFSQTGDFTNALRLCFASAEPQRIEEGLQRLRRAVDKYSSARSHARH</sequence>
<dbReference type="InterPro" id="IPR015421">
    <property type="entry name" value="PyrdxlP-dep_Trfase_major"/>
</dbReference>